<feature type="domain" description="UDP-glucose/GDP-mannose dehydrogenase C-terminal" evidence="4">
    <location>
        <begin position="318"/>
        <end position="413"/>
    </location>
</feature>
<dbReference type="InterPro" id="IPR008927">
    <property type="entry name" value="6-PGluconate_DH-like_C_sf"/>
</dbReference>
<dbReference type="InterPro" id="IPR028359">
    <property type="entry name" value="UDP_ManNAc/GlcNAc_DH"/>
</dbReference>
<keyword evidence="1" id="KW-0560">Oxidoreductase</keyword>
<dbReference type="RefSeq" id="WP_344880523.1">
    <property type="nucleotide sequence ID" value="NZ_BAABCJ010000001.1"/>
</dbReference>
<dbReference type="Pfam" id="PF03721">
    <property type="entry name" value="UDPG_MGDP_dh_N"/>
    <property type="match status" value="1"/>
</dbReference>
<sequence length="419" mass="45046">MTKQLVVIGQGYVGLPLARAATRAGFSVAGLDANPRTVARLNNGSSHVDDIPDEDVRNMLEAGYSATGDPSSISRADVVVVCVPTPLGEDGSPDLSAIVSSGEAIAAHMKSGCLVVLESTTYPGTTEELFLPLLESKGAVQGETFHLAFSPERIDPGNRNYRLENTPKLVGGVSDEATRKATQFYKTFVDVVVPMKGAREAETAKLLENTYRHINIALVNEMAKFCHELDIDIWDVIRGSSTKPFGFQAFHPGPGVGGHCIPIDPNYLGYQVKKVLGYPFRFVELAQEINGSMPRYVVSRCSEILNDDMKSIKGSNILLIGVTYKPNIADQRESPSAPIASLLQAAGADLHYFDPHVPHWKAPASPLTCSPDVVKAAAEADLVVILQDHSNVDLAGIVASSRRTLDCRGRAEGANVIRL</sequence>
<reference evidence="6" key="1">
    <citation type="journal article" date="2019" name="Int. J. Syst. Evol. Microbiol.">
        <title>The Global Catalogue of Microorganisms (GCM) 10K type strain sequencing project: providing services to taxonomists for standard genome sequencing and annotation.</title>
        <authorList>
            <consortium name="The Broad Institute Genomics Platform"/>
            <consortium name="The Broad Institute Genome Sequencing Center for Infectious Disease"/>
            <person name="Wu L."/>
            <person name="Ma J."/>
        </authorList>
    </citation>
    <scope>NUCLEOTIDE SEQUENCE [LARGE SCALE GENOMIC DNA]</scope>
    <source>
        <strain evidence="6">JCM 16961</strain>
    </source>
</reference>
<comment type="similarity">
    <text evidence="3">Belongs to the UDP-glucose/GDP-mannose dehydrogenase family.</text>
</comment>
<accession>A0ABP7D245</accession>
<evidence type="ECO:0000259" key="4">
    <source>
        <dbReference type="SMART" id="SM00984"/>
    </source>
</evidence>
<evidence type="ECO:0000256" key="3">
    <source>
        <dbReference type="PIRNR" id="PIRNR000124"/>
    </source>
</evidence>
<evidence type="ECO:0000256" key="1">
    <source>
        <dbReference type="ARBA" id="ARBA00023002"/>
    </source>
</evidence>
<dbReference type="InterPro" id="IPR017476">
    <property type="entry name" value="UDP-Glc/GDP-Man"/>
</dbReference>
<dbReference type="PIRSF" id="PIRSF500136">
    <property type="entry name" value="UDP_ManNAc_DH"/>
    <property type="match status" value="1"/>
</dbReference>
<dbReference type="NCBIfam" id="TIGR03026">
    <property type="entry name" value="NDP-sugDHase"/>
    <property type="match status" value="1"/>
</dbReference>
<dbReference type="EMBL" id="BAABCJ010000001">
    <property type="protein sequence ID" value="GAA3698149.1"/>
    <property type="molecule type" value="Genomic_DNA"/>
</dbReference>
<proteinExistence type="inferred from homology"/>
<organism evidence="5 6">
    <name type="scientific">Zhihengliuella alba</name>
    <dbReference type="NCBI Taxonomy" id="547018"/>
    <lineage>
        <taxon>Bacteria</taxon>
        <taxon>Bacillati</taxon>
        <taxon>Actinomycetota</taxon>
        <taxon>Actinomycetes</taxon>
        <taxon>Micrococcales</taxon>
        <taxon>Micrococcaceae</taxon>
        <taxon>Zhihengliuella</taxon>
    </lineage>
</organism>
<name>A0ABP7D245_9MICC</name>
<gene>
    <name evidence="5" type="ORF">GCM10022377_08860</name>
</gene>
<evidence type="ECO:0000313" key="5">
    <source>
        <dbReference type="EMBL" id="GAA3698149.1"/>
    </source>
</evidence>
<dbReference type="Pfam" id="PF00984">
    <property type="entry name" value="UDPG_MGDP_dh"/>
    <property type="match status" value="1"/>
</dbReference>
<dbReference type="PANTHER" id="PTHR43491">
    <property type="entry name" value="UDP-N-ACETYL-D-MANNOSAMINE DEHYDROGENASE"/>
    <property type="match status" value="1"/>
</dbReference>
<keyword evidence="2" id="KW-0520">NAD</keyword>
<dbReference type="SUPFAM" id="SSF51735">
    <property type="entry name" value="NAD(P)-binding Rossmann-fold domains"/>
    <property type="match status" value="1"/>
</dbReference>
<evidence type="ECO:0000313" key="6">
    <source>
        <dbReference type="Proteomes" id="UP001501536"/>
    </source>
</evidence>
<dbReference type="SMART" id="SM00984">
    <property type="entry name" value="UDPG_MGDP_dh_C"/>
    <property type="match status" value="1"/>
</dbReference>
<dbReference type="InterPro" id="IPR001732">
    <property type="entry name" value="UDP-Glc/GDP-Man_DH_N"/>
</dbReference>
<comment type="caution">
    <text evidence="5">The sequence shown here is derived from an EMBL/GenBank/DDBJ whole genome shotgun (WGS) entry which is preliminary data.</text>
</comment>
<dbReference type="SUPFAM" id="SSF48179">
    <property type="entry name" value="6-phosphogluconate dehydrogenase C-terminal domain-like"/>
    <property type="match status" value="1"/>
</dbReference>
<dbReference type="SUPFAM" id="SSF52413">
    <property type="entry name" value="UDP-glucose/GDP-mannose dehydrogenase C-terminal domain"/>
    <property type="match status" value="1"/>
</dbReference>
<protein>
    <submittedName>
        <fullName evidence="5">Nucleotide sugar dehydrogenase</fullName>
    </submittedName>
</protein>
<dbReference type="Gene3D" id="3.40.50.720">
    <property type="entry name" value="NAD(P)-binding Rossmann-like Domain"/>
    <property type="match status" value="2"/>
</dbReference>
<dbReference type="PANTHER" id="PTHR43491:SF1">
    <property type="entry name" value="UDP-N-ACETYL-D-MANNOSAMINE DEHYDROGENASE"/>
    <property type="match status" value="1"/>
</dbReference>
<dbReference type="InterPro" id="IPR036220">
    <property type="entry name" value="UDP-Glc/GDP-Man_DH_C_sf"/>
</dbReference>
<evidence type="ECO:0000256" key="2">
    <source>
        <dbReference type="ARBA" id="ARBA00023027"/>
    </source>
</evidence>
<keyword evidence="6" id="KW-1185">Reference proteome</keyword>
<dbReference type="Pfam" id="PF03720">
    <property type="entry name" value="UDPG_MGDP_dh_C"/>
    <property type="match status" value="1"/>
</dbReference>
<dbReference type="InterPro" id="IPR014027">
    <property type="entry name" value="UDP-Glc/GDP-Man_DH_C"/>
</dbReference>
<dbReference type="InterPro" id="IPR036291">
    <property type="entry name" value="NAD(P)-bd_dom_sf"/>
</dbReference>
<dbReference type="PIRSF" id="PIRSF000124">
    <property type="entry name" value="UDPglc_GDPman_dh"/>
    <property type="match status" value="1"/>
</dbReference>
<dbReference type="InterPro" id="IPR014026">
    <property type="entry name" value="UDP-Glc/GDP-Man_DH_dimer"/>
</dbReference>
<dbReference type="Proteomes" id="UP001501536">
    <property type="component" value="Unassembled WGS sequence"/>
</dbReference>